<organism evidence="6 7">
    <name type="scientific">Alteromonas naphthalenivorans</name>
    <dbReference type="NCBI Taxonomy" id="715451"/>
    <lineage>
        <taxon>Bacteria</taxon>
        <taxon>Pseudomonadati</taxon>
        <taxon>Pseudomonadota</taxon>
        <taxon>Gammaproteobacteria</taxon>
        <taxon>Alteromonadales</taxon>
        <taxon>Alteromonadaceae</taxon>
        <taxon>Alteromonas/Salinimonas group</taxon>
        <taxon>Alteromonas</taxon>
    </lineage>
</organism>
<dbReference type="PROSITE" id="PS50931">
    <property type="entry name" value="HTH_LYSR"/>
    <property type="match status" value="1"/>
</dbReference>
<dbReference type="GO" id="GO:0006351">
    <property type="term" value="P:DNA-templated transcription"/>
    <property type="evidence" value="ECO:0007669"/>
    <property type="project" value="TreeGrafter"/>
</dbReference>
<evidence type="ECO:0000256" key="2">
    <source>
        <dbReference type="ARBA" id="ARBA00023015"/>
    </source>
</evidence>
<dbReference type="GO" id="GO:0003700">
    <property type="term" value="F:DNA-binding transcription factor activity"/>
    <property type="evidence" value="ECO:0007669"/>
    <property type="project" value="InterPro"/>
</dbReference>
<dbReference type="EMBL" id="CP002339">
    <property type="protein sequence ID" value="AEF04086.1"/>
    <property type="molecule type" value="Genomic_DNA"/>
</dbReference>
<feature type="domain" description="HTH lysR-type" evidence="5">
    <location>
        <begin position="1"/>
        <end position="62"/>
    </location>
</feature>
<dbReference type="InterPro" id="IPR000847">
    <property type="entry name" value="LysR_HTH_N"/>
</dbReference>
<dbReference type="FunFam" id="1.10.10.10:FF:000001">
    <property type="entry name" value="LysR family transcriptional regulator"/>
    <property type="match status" value="1"/>
</dbReference>
<proteinExistence type="inferred from homology"/>
<dbReference type="OrthoDB" id="9786526at2"/>
<comment type="similarity">
    <text evidence="1">Belongs to the LysR transcriptional regulatory family.</text>
</comment>
<dbReference type="SUPFAM" id="SSF53850">
    <property type="entry name" value="Periplasmic binding protein-like II"/>
    <property type="match status" value="1"/>
</dbReference>
<evidence type="ECO:0000256" key="3">
    <source>
        <dbReference type="ARBA" id="ARBA00023125"/>
    </source>
</evidence>
<keyword evidence="7" id="KW-1185">Reference proteome</keyword>
<evidence type="ECO:0000313" key="7">
    <source>
        <dbReference type="Proteomes" id="UP000000683"/>
    </source>
</evidence>
<dbReference type="GO" id="GO:0043565">
    <property type="term" value="F:sequence-specific DNA binding"/>
    <property type="evidence" value="ECO:0007669"/>
    <property type="project" value="TreeGrafter"/>
</dbReference>
<gene>
    <name evidence="6" type="ordered locus">ambt_12830</name>
</gene>
<dbReference type="Gene3D" id="1.10.10.10">
    <property type="entry name" value="Winged helix-like DNA-binding domain superfamily/Winged helix DNA-binding domain"/>
    <property type="match status" value="1"/>
</dbReference>
<sequence>MPVNAKTEDIEAFVAVVDTGSFSRASELLGQQVAKVSRAVGRLEGVLDVTLLNRTTRRLELTEEGLVYLQYARDSLNLLERGEEALRLLNQKPSGLLRVDAASPFVLHQITPLIGEFREAYPEIKLDITSHDNIIDLLEHKTDIAIRIGDLSDSNLHAKTLGRSALHIVASPEYLASSNVDVALSSLGKHRLIGFSSSASLNRWPLSEEVKLNFDLKASSGETIRQLCLAG</sequence>
<evidence type="ECO:0000256" key="1">
    <source>
        <dbReference type="ARBA" id="ARBA00009437"/>
    </source>
</evidence>
<dbReference type="Proteomes" id="UP000000683">
    <property type="component" value="Chromosome"/>
</dbReference>
<dbReference type="PANTHER" id="PTHR30537">
    <property type="entry name" value="HTH-TYPE TRANSCRIPTIONAL REGULATOR"/>
    <property type="match status" value="1"/>
</dbReference>
<dbReference type="PANTHER" id="PTHR30537:SF20">
    <property type="entry name" value="TRANSCRIPTIONAL REGULATORY PROTEIN"/>
    <property type="match status" value="1"/>
</dbReference>
<dbReference type="eggNOG" id="COG0583">
    <property type="taxonomic scope" value="Bacteria"/>
</dbReference>
<dbReference type="SUPFAM" id="SSF46785">
    <property type="entry name" value="Winged helix' DNA-binding domain"/>
    <property type="match status" value="1"/>
</dbReference>
<protein>
    <submittedName>
        <fullName evidence="6">LysR family transcriptional regulator</fullName>
    </submittedName>
</protein>
<dbReference type="InterPro" id="IPR005119">
    <property type="entry name" value="LysR_subst-bd"/>
</dbReference>
<dbReference type="KEGG" id="alt:ambt_12830"/>
<dbReference type="HOGENOM" id="CLU_039613_20_4_6"/>
<evidence type="ECO:0000259" key="5">
    <source>
        <dbReference type="PROSITE" id="PS50931"/>
    </source>
</evidence>
<keyword evidence="3" id="KW-0238">DNA-binding</keyword>
<dbReference type="AlphaFoldDB" id="F5ZDX4"/>
<dbReference type="InterPro" id="IPR036390">
    <property type="entry name" value="WH_DNA-bd_sf"/>
</dbReference>
<dbReference type="InterPro" id="IPR036388">
    <property type="entry name" value="WH-like_DNA-bd_sf"/>
</dbReference>
<keyword evidence="2" id="KW-0805">Transcription regulation</keyword>
<keyword evidence="4" id="KW-0804">Transcription</keyword>
<name>F5ZDX4_ALTNA</name>
<dbReference type="Gene3D" id="3.40.190.290">
    <property type="match status" value="1"/>
</dbReference>
<evidence type="ECO:0000256" key="4">
    <source>
        <dbReference type="ARBA" id="ARBA00023163"/>
    </source>
</evidence>
<evidence type="ECO:0000313" key="6">
    <source>
        <dbReference type="EMBL" id="AEF04086.1"/>
    </source>
</evidence>
<accession>F5ZDX4</accession>
<dbReference type="InterPro" id="IPR058163">
    <property type="entry name" value="LysR-type_TF_proteobact-type"/>
</dbReference>
<reference evidence="6 7" key="1">
    <citation type="journal article" date="2011" name="J. Bacteriol.">
        <title>Complete genome sequence of the polycyclic aromatic hydrocarbon-degrading bacterium Alteromonas sp. strain SN2.</title>
        <authorList>
            <person name="Jin H.M."/>
            <person name="Jeong H."/>
            <person name="Moon E.J."/>
            <person name="Math R.K."/>
            <person name="Lee K."/>
            <person name="Kim H.J."/>
            <person name="Jeon C.O."/>
            <person name="Oh T.K."/>
            <person name="Kim J.F."/>
        </authorList>
    </citation>
    <scope>NUCLEOTIDE SEQUENCE [LARGE SCALE GENOMIC DNA]</scope>
    <source>
        <strain evidence="7">JCM 17741 / KACC 18427 / KCTC 11700BP / SN2</strain>
    </source>
</reference>
<dbReference type="Pfam" id="PF00126">
    <property type="entry name" value="HTH_1"/>
    <property type="match status" value="1"/>
</dbReference>
<dbReference type="Pfam" id="PF03466">
    <property type="entry name" value="LysR_substrate"/>
    <property type="match status" value="1"/>
</dbReference>